<evidence type="ECO:0000256" key="2">
    <source>
        <dbReference type="ARBA" id="ARBA00011738"/>
    </source>
</evidence>
<organism evidence="8 9">
    <name type="scientific">Carnegiea gigantea</name>
    <dbReference type="NCBI Taxonomy" id="171969"/>
    <lineage>
        <taxon>Eukaryota</taxon>
        <taxon>Viridiplantae</taxon>
        <taxon>Streptophyta</taxon>
        <taxon>Embryophyta</taxon>
        <taxon>Tracheophyta</taxon>
        <taxon>Spermatophyta</taxon>
        <taxon>Magnoliopsida</taxon>
        <taxon>eudicotyledons</taxon>
        <taxon>Gunneridae</taxon>
        <taxon>Pentapetalae</taxon>
        <taxon>Caryophyllales</taxon>
        <taxon>Cactineae</taxon>
        <taxon>Cactaceae</taxon>
        <taxon>Cactoideae</taxon>
        <taxon>Echinocereeae</taxon>
        <taxon>Carnegiea</taxon>
    </lineage>
</organism>
<reference evidence="8" key="1">
    <citation type="submission" date="2022-04" db="EMBL/GenBank/DDBJ databases">
        <title>Carnegiea gigantea Genome sequencing and assembly v2.</title>
        <authorList>
            <person name="Copetti D."/>
            <person name="Sanderson M.J."/>
            <person name="Burquez A."/>
            <person name="Wojciechowski M.F."/>
        </authorList>
    </citation>
    <scope>NUCLEOTIDE SEQUENCE</scope>
    <source>
        <strain evidence="8">SGP5-SGP5p</strain>
        <tissue evidence="8">Aerial part</tissue>
    </source>
</reference>
<evidence type="ECO:0000256" key="1">
    <source>
        <dbReference type="ARBA" id="ARBA00001933"/>
    </source>
</evidence>
<proteinExistence type="predicted"/>
<dbReference type="GO" id="GO:0030170">
    <property type="term" value="F:pyridoxal phosphate binding"/>
    <property type="evidence" value="ECO:0007669"/>
    <property type="project" value="InterPro"/>
</dbReference>
<dbReference type="InterPro" id="IPR015424">
    <property type="entry name" value="PyrdxlP-dep_Trfase"/>
</dbReference>
<evidence type="ECO:0000313" key="9">
    <source>
        <dbReference type="Proteomes" id="UP001153076"/>
    </source>
</evidence>
<protein>
    <recommendedName>
        <fullName evidence="7">Aminotransferase class I/classII large domain-containing protein</fullName>
    </recommendedName>
</protein>
<dbReference type="SUPFAM" id="SSF53383">
    <property type="entry name" value="PLP-dependent transferases"/>
    <property type="match status" value="1"/>
</dbReference>
<dbReference type="InterPro" id="IPR015421">
    <property type="entry name" value="PyrdxlP-dep_Trfase_major"/>
</dbReference>
<dbReference type="GO" id="GO:0006520">
    <property type="term" value="P:amino acid metabolic process"/>
    <property type="evidence" value="ECO:0007669"/>
    <property type="project" value="InterPro"/>
</dbReference>
<comment type="catalytic activity">
    <reaction evidence="6">
        <text>L-aspartate + 2-oxoglutarate = oxaloacetate + L-glutamate</text>
        <dbReference type="Rhea" id="RHEA:21824"/>
        <dbReference type="ChEBI" id="CHEBI:16452"/>
        <dbReference type="ChEBI" id="CHEBI:16810"/>
        <dbReference type="ChEBI" id="CHEBI:29985"/>
        <dbReference type="ChEBI" id="CHEBI:29991"/>
        <dbReference type="EC" id="2.6.1.1"/>
    </reaction>
</comment>
<evidence type="ECO:0000259" key="7">
    <source>
        <dbReference type="Pfam" id="PF00155"/>
    </source>
</evidence>
<dbReference type="Pfam" id="PF00155">
    <property type="entry name" value="Aminotran_1_2"/>
    <property type="match status" value="1"/>
</dbReference>
<feature type="domain" description="Aminotransferase class I/classII large" evidence="7">
    <location>
        <begin position="101"/>
        <end position="156"/>
    </location>
</feature>
<evidence type="ECO:0000256" key="5">
    <source>
        <dbReference type="ARBA" id="ARBA00022898"/>
    </source>
</evidence>
<dbReference type="InterPro" id="IPR000796">
    <property type="entry name" value="Asp_trans"/>
</dbReference>
<comment type="caution">
    <text evidence="8">The sequence shown here is derived from an EMBL/GenBank/DDBJ whole genome shotgun (WGS) entry which is preliminary data.</text>
</comment>
<gene>
    <name evidence="8" type="ORF">Cgig2_026770</name>
</gene>
<dbReference type="EMBL" id="JAKOGI010002220">
    <property type="protein sequence ID" value="KAJ8422566.1"/>
    <property type="molecule type" value="Genomic_DNA"/>
</dbReference>
<accession>A0A9Q1GNR3</accession>
<dbReference type="PANTHER" id="PTHR11879">
    <property type="entry name" value="ASPARTATE AMINOTRANSFERASE"/>
    <property type="match status" value="1"/>
</dbReference>
<dbReference type="AlphaFoldDB" id="A0A9Q1GNR3"/>
<dbReference type="PANTHER" id="PTHR11879:SF54">
    <property type="entry name" value="ASPARTATE AMINOTRANSFERASE, MITOCHONDRIAL"/>
    <property type="match status" value="1"/>
</dbReference>
<comment type="subunit">
    <text evidence="2">Homodimer.</text>
</comment>
<dbReference type="InterPro" id="IPR004839">
    <property type="entry name" value="Aminotransferase_I/II_large"/>
</dbReference>
<dbReference type="Gene3D" id="3.40.640.10">
    <property type="entry name" value="Type I PLP-dependent aspartate aminotransferase-like (Major domain)"/>
    <property type="match status" value="1"/>
</dbReference>
<evidence type="ECO:0000256" key="4">
    <source>
        <dbReference type="ARBA" id="ARBA00022679"/>
    </source>
</evidence>
<evidence type="ECO:0000256" key="6">
    <source>
        <dbReference type="ARBA" id="ARBA00049185"/>
    </source>
</evidence>
<dbReference type="Proteomes" id="UP001153076">
    <property type="component" value="Unassembled WGS sequence"/>
</dbReference>
<name>A0A9Q1GNR3_9CARY</name>
<keyword evidence="4" id="KW-0808">Transferase</keyword>
<evidence type="ECO:0000313" key="8">
    <source>
        <dbReference type="EMBL" id="KAJ8422566.1"/>
    </source>
</evidence>
<sequence length="267" mass="30309">MGGCVGGVKDSEVSRQRLKGLKVCSNLPYKLKLNINIGSHIHRLLYNRECLPMGGIAHMVEETLKLACGVDSEFIKDKRIAADHPPPPTPSCISIFRCSYCQEKGHFPFVDMAYQGFASGEPERDAKAIRVFLKHGHLLGLSQSFAKNMGLHGQRVDCLREPSFSRIACRTLQFVSSMVRRPSLRSLHFTVCFAKMRNKLWLSKVGYSRLQDQCIVIHLFMVTLTVSIILNDRDLKKLWLKEVKVCYASNLPVYSKHLLLCFTVYMD</sequence>
<keyword evidence="5" id="KW-0663">Pyridoxal phosphate</keyword>
<keyword evidence="3" id="KW-0032">Aminotransferase</keyword>
<comment type="cofactor">
    <cofactor evidence="1">
        <name>pyridoxal 5'-phosphate</name>
        <dbReference type="ChEBI" id="CHEBI:597326"/>
    </cofactor>
</comment>
<dbReference type="GO" id="GO:0004069">
    <property type="term" value="F:L-aspartate:2-oxoglutarate aminotransferase activity"/>
    <property type="evidence" value="ECO:0007669"/>
    <property type="project" value="TreeGrafter"/>
</dbReference>
<dbReference type="GO" id="GO:0005739">
    <property type="term" value="C:mitochondrion"/>
    <property type="evidence" value="ECO:0007669"/>
    <property type="project" value="TreeGrafter"/>
</dbReference>
<evidence type="ECO:0000256" key="3">
    <source>
        <dbReference type="ARBA" id="ARBA00022576"/>
    </source>
</evidence>
<dbReference type="OrthoDB" id="6752799at2759"/>
<keyword evidence="9" id="KW-1185">Reference proteome</keyword>